<name>A0ABW7YWS0_9ACTN</name>
<evidence type="ECO:0000313" key="2">
    <source>
        <dbReference type="Proteomes" id="UP001612741"/>
    </source>
</evidence>
<dbReference type="Proteomes" id="UP001612741">
    <property type="component" value="Unassembled WGS sequence"/>
</dbReference>
<keyword evidence="2" id="KW-1185">Reference proteome</keyword>
<dbReference type="EMBL" id="JBITGY010000006">
    <property type="protein sequence ID" value="MFI6500278.1"/>
    <property type="molecule type" value="Genomic_DNA"/>
</dbReference>
<evidence type="ECO:0000313" key="1">
    <source>
        <dbReference type="EMBL" id="MFI6500278.1"/>
    </source>
</evidence>
<reference evidence="1 2" key="1">
    <citation type="submission" date="2024-10" db="EMBL/GenBank/DDBJ databases">
        <title>The Natural Products Discovery Center: Release of the First 8490 Sequenced Strains for Exploring Actinobacteria Biosynthetic Diversity.</title>
        <authorList>
            <person name="Kalkreuter E."/>
            <person name="Kautsar S.A."/>
            <person name="Yang D."/>
            <person name="Bader C.D."/>
            <person name="Teijaro C.N."/>
            <person name="Fluegel L."/>
            <person name="Davis C.M."/>
            <person name="Simpson J.R."/>
            <person name="Lauterbach L."/>
            <person name="Steele A.D."/>
            <person name="Gui C."/>
            <person name="Meng S."/>
            <person name="Li G."/>
            <person name="Viehrig K."/>
            <person name="Ye F."/>
            <person name="Su P."/>
            <person name="Kiefer A.F."/>
            <person name="Nichols A."/>
            <person name="Cepeda A.J."/>
            <person name="Yan W."/>
            <person name="Fan B."/>
            <person name="Jiang Y."/>
            <person name="Adhikari A."/>
            <person name="Zheng C.-J."/>
            <person name="Schuster L."/>
            <person name="Cowan T.M."/>
            <person name="Smanski M.J."/>
            <person name="Chevrette M.G."/>
            <person name="De Carvalho L.P.S."/>
            <person name="Shen B."/>
        </authorList>
    </citation>
    <scope>NUCLEOTIDE SEQUENCE [LARGE SCALE GENOMIC DNA]</scope>
    <source>
        <strain evidence="1 2">NPDC050545</strain>
    </source>
</reference>
<organism evidence="1 2">
    <name type="scientific">Nonomuraea typhae</name>
    <dbReference type="NCBI Taxonomy" id="2603600"/>
    <lineage>
        <taxon>Bacteria</taxon>
        <taxon>Bacillati</taxon>
        <taxon>Actinomycetota</taxon>
        <taxon>Actinomycetes</taxon>
        <taxon>Streptosporangiales</taxon>
        <taxon>Streptosporangiaceae</taxon>
        <taxon>Nonomuraea</taxon>
    </lineage>
</organism>
<evidence type="ECO:0008006" key="3">
    <source>
        <dbReference type="Google" id="ProtNLM"/>
    </source>
</evidence>
<dbReference type="SUPFAM" id="SSF53335">
    <property type="entry name" value="S-adenosyl-L-methionine-dependent methyltransferases"/>
    <property type="match status" value="1"/>
</dbReference>
<dbReference type="InterPro" id="IPR029063">
    <property type="entry name" value="SAM-dependent_MTases_sf"/>
</dbReference>
<sequence>MTNAWDYTRLAAPTTRPPYAPAAMDRLLTADGPRRAAVIGAGTGHLALELLARGCEVDAVEQDSALRDIGRERTVDSPHAHWHSGTAGLPGARFGLVAFGCSAGLRAFYEACRLLGGHGRVACIRNRRRLDDPLQAEIEALIRSRIPGYIGARPTCQAAAIDASGLFGKAVRFEEPIVHRVPVLDWLASWRSHAGLQRQAGARFYEVVFEIEDLVLRHGIGTIEVPYTTLGWTAETPS</sequence>
<dbReference type="Gene3D" id="3.40.50.150">
    <property type="entry name" value="Vaccinia Virus protein VP39"/>
    <property type="match status" value="1"/>
</dbReference>
<protein>
    <recommendedName>
        <fullName evidence="3">Methyltransferase domain-containing protein</fullName>
    </recommendedName>
</protein>
<accession>A0ABW7YWS0</accession>
<gene>
    <name evidence="1" type="ORF">ACIBG2_23045</name>
</gene>
<comment type="caution">
    <text evidence="1">The sequence shown here is derived from an EMBL/GenBank/DDBJ whole genome shotgun (WGS) entry which is preliminary data.</text>
</comment>
<proteinExistence type="predicted"/>
<dbReference type="RefSeq" id="WP_397084078.1">
    <property type="nucleotide sequence ID" value="NZ_JBITGY010000006.1"/>
</dbReference>